<dbReference type="InterPro" id="IPR012373">
    <property type="entry name" value="Ferrdict_sens_TM"/>
</dbReference>
<keyword evidence="1" id="KW-0472">Membrane</keyword>
<keyword evidence="1" id="KW-0812">Transmembrane</keyword>
<keyword evidence="5" id="KW-1185">Reference proteome</keyword>
<evidence type="ECO:0000256" key="1">
    <source>
        <dbReference type="SAM" id="Phobius"/>
    </source>
</evidence>
<dbReference type="PANTHER" id="PTHR30273:SF2">
    <property type="entry name" value="PROTEIN FECR"/>
    <property type="match status" value="1"/>
</dbReference>
<dbReference type="PANTHER" id="PTHR30273">
    <property type="entry name" value="PERIPLASMIC SIGNAL SENSOR AND SIGMA FACTOR ACTIVATOR FECR-RELATED"/>
    <property type="match status" value="1"/>
</dbReference>
<dbReference type="Pfam" id="PF04773">
    <property type="entry name" value="FecR"/>
    <property type="match status" value="1"/>
</dbReference>
<accession>A0ABZ2YZR8</accession>
<evidence type="ECO:0000259" key="3">
    <source>
        <dbReference type="Pfam" id="PF16344"/>
    </source>
</evidence>
<dbReference type="Pfam" id="PF16344">
    <property type="entry name" value="FecR_C"/>
    <property type="match status" value="1"/>
</dbReference>
<dbReference type="Gene3D" id="3.55.50.30">
    <property type="match status" value="1"/>
</dbReference>
<name>A0ABZ2YZR8_9BACT</name>
<dbReference type="PIRSF" id="PIRSF018266">
    <property type="entry name" value="FecR"/>
    <property type="match status" value="1"/>
</dbReference>
<dbReference type="EMBL" id="CP150096">
    <property type="protein sequence ID" value="WZN45511.1"/>
    <property type="molecule type" value="Genomic_DNA"/>
</dbReference>
<reference evidence="4 5" key="1">
    <citation type="submission" date="2024-03" db="EMBL/GenBank/DDBJ databases">
        <title>Chitinophaga caseinilytica sp. nov., a casein hydrolysing bacterium isolated from forest soil.</title>
        <authorList>
            <person name="Lee D.S."/>
            <person name="Han D.M."/>
            <person name="Baek J.H."/>
            <person name="Choi D.G."/>
            <person name="Jeon J.H."/>
            <person name="Jeon C.O."/>
        </authorList>
    </citation>
    <scope>NUCLEOTIDE SEQUENCE [LARGE SCALE GENOMIC DNA]</scope>
    <source>
        <strain evidence="4 5">KACC 19118</strain>
    </source>
</reference>
<protein>
    <submittedName>
        <fullName evidence="4">FecR domain-containing protein</fullName>
    </submittedName>
</protein>
<gene>
    <name evidence="4" type="ORF">WJU22_21670</name>
</gene>
<proteinExistence type="predicted"/>
<dbReference type="InterPro" id="IPR006860">
    <property type="entry name" value="FecR"/>
</dbReference>
<dbReference type="InterPro" id="IPR032508">
    <property type="entry name" value="FecR_C"/>
</dbReference>
<organism evidence="4 5">
    <name type="scientific">Chitinophaga caseinilytica</name>
    <dbReference type="NCBI Taxonomy" id="2267521"/>
    <lineage>
        <taxon>Bacteria</taxon>
        <taxon>Pseudomonadati</taxon>
        <taxon>Bacteroidota</taxon>
        <taxon>Chitinophagia</taxon>
        <taxon>Chitinophagales</taxon>
        <taxon>Chitinophagaceae</taxon>
        <taxon>Chitinophaga</taxon>
    </lineage>
</organism>
<feature type="domain" description="FecR protein" evidence="2">
    <location>
        <begin position="103"/>
        <end position="197"/>
    </location>
</feature>
<keyword evidence="1" id="KW-1133">Transmembrane helix</keyword>
<dbReference type="Proteomes" id="UP001449657">
    <property type="component" value="Chromosome"/>
</dbReference>
<sequence length="320" mass="35162">MDPYLLEKYLKGTASPDERKEVEAWLESNPEAWIDDFMDRHDGEGERLSDPEKAEFTGKLMRRVRPRRARWLQVAAVLAGLMAAGWYLLKQDKLKPREVRMVDISVPAGKTGAITLPDGSKVIMNAGSHLRYAQNFEGSTRAVQLTGEAYFDVSPDAAKPFVIQSGALSTTVLGTSFNISAYPGSRRQSVTVLSGKVSVRDTASHRALTLLPKQKAVFVPGSAGLTAETLANAENEIAWQQGKLVFDDTPLSEVAEKLSRRYGVQVVLGNDRLALCRFNGQFDREPLDVILKMITSLTNTRATRSADTVYLSGKGCAPSR</sequence>
<evidence type="ECO:0000313" key="4">
    <source>
        <dbReference type="EMBL" id="WZN45511.1"/>
    </source>
</evidence>
<feature type="transmembrane region" description="Helical" evidence="1">
    <location>
        <begin position="71"/>
        <end position="89"/>
    </location>
</feature>
<feature type="domain" description="Protein FecR C-terminal" evidence="3">
    <location>
        <begin position="243"/>
        <end position="310"/>
    </location>
</feature>
<dbReference type="Gene3D" id="2.60.120.1440">
    <property type="match status" value="1"/>
</dbReference>
<evidence type="ECO:0000259" key="2">
    <source>
        <dbReference type="Pfam" id="PF04773"/>
    </source>
</evidence>
<dbReference type="RefSeq" id="WP_341840263.1">
    <property type="nucleotide sequence ID" value="NZ_CP149792.1"/>
</dbReference>
<evidence type="ECO:0000313" key="5">
    <source>
        <dbReference type="Proteomes" id="UP001449657"/>
    </source>
</evidence>